<feature type="transmembrane region" description="Helical" evidence="2">
    <location>
        <begin position="7"/>
        <end position="27"/>
    </location>
</feature>
<evidence type="ECO:0000256" key="2">
    <source>
        <dbReference type="SAM" id="Phobius"/>
    </source>
</evidence>
<evidence type="ECO:0000313" key="3">
    <source>
        <dbReference type="EMBL" id="KAK7077729.1"/>
    </source>
</evidence>
<organism evidence="3 4">
    <name type="scientific">Halocaridina rubra</name>
    <name type="common">Hawaiian red shrimp</name>
    <dbReference type="NCBI Taxonomy" id="373956"/>
    <lineage>
        <taxon>Eukaryota</taxon>
        <taxon>Metazoa</taxon>
        <taxon>Ecdysozoa</taxon>
        <taxon>Arthropoda</taxon>
        <taxon>Crustacea</taxon>
        <taxon>Multicrustacea</taxon>
        <taxon>Malacostraca</taxon>
        <taxon>Eumalacostraca</taxon>
        <taxon>Eucarida</taxon>
        <taxon>Decapoda</taxon>
        <taxon>Pleocyemata</taxon>
        <taxon>Caridea</taxon>
        <taxon>Atyoidea</taxon>
        <taxon>Atyidae</taxon>
        <taxon>Halocaridina</taxon>
    </lineage>
</organism>
<evidence type="ECO:0000256" key="1">
    <source>
        <dbReference type="SAM" id="MobiDB-lite"/>
    </source>
</evidence>
<gene>
    <name evidence="3" type="ORF">SK128_013730</name>
</gene>
<sequence length="87" mass="9968">MIGGSKWWWPLMINLVNITIVAAWKFYCALHPEEEIKMTLLEFRREIALVLVRSKSIRQSQGGKHADLPGGIRYDGKNHEPTSCSQD</sequence>
<protein>
    <submittedName>
        <fullName evidence="3">Uncharacterized protein</fullName>
    </submittedName>
</protein>
<keyword evidence="2" id="KW-1133">Transmembrane helix</keyword>
<name>A0AAN8XEM9_HALRR</name>
<accession>A0AAN8XEM9</accession>
<evidence type="ECO:0000313" key="4">
    <source>
        <dbReference type="Proteomes" id="UP001381693"/>
    </source>
</evidence>
<dbReference type="Proteomes" id="UP001381693">
    <property type="component" value="Unassembled WGS sequence"/>
</dbReference>
<comment type="caution">
    <text evidence="3">The sequence shown here is derived from an EMBL/GenBank/DDBJ whole genome shotgun (WGS) entry which is preliminary data.</text>
</comment>
<keyword evidence="4" id="KW-1185">Reference proteome</keyword>
<dbReference type="AlphaFoldDB" id="A0AAN8XEM9"/>
<feature type="non-terminal residue" evidence="3">
    <location>
        <position position="87"/>
    </location>
</feature>
<keyword evidence="2" id="KW-0812">Transmembrane</keyword>
<feature type="region of interest" description="Disordered" evidence="1">
    <location>
        <begin position="56"/>
        <end position="87"/>
    </location>
</feature>
<keyword evidence="2" id="KW-0472">Membrane</keyword>
<reference evidence="3 4" key="1">
    <citation type="submission" date="2023-11" db="EMBL/GenBank/DDBJ databases">
        <title>Halocaridina rubra genome assembly.</title>
        <authorList>
            <person name="Smith C."/>
        </authorList>
    </citation>
    <scope>NUCLEOTIDE SEQUENCE [LARGE SCALE GENOMIC DNA]</scope>
    <source>
        <strain evidence="3">EP-1</strain>
        <tissue evidence="3">Whole</tissue>
    </source>
</reference>
<dbReference type="EMBL" id="JAXCGZ010008348">
    <property type="protein sequence ID" value="KAK7077729.1"/>
    <property type="molecule type" value="Genomic_DNA"/>
</dbReference>
<proteinExistence type="predicted"/>